<dbReference type="GO" id="GO:0006813">
    <property type="term" value="P:potassium ion transport"/>
    <property type="evidence" value="ECO:0007669"/>
    <property type="project" value="UniProtKB-KW"/>
</dbReference>
<evidence type="ECO:0000256" key="5">
    <source>
        <dbReference type="ARBA" id="ARBA00023065"/>
    </source>
</evidence>
<comment type="function">
    <text evidence="1">Part of a potassium transport system.</text>
</comment>
<evidence type="ECO:0000256" key="1">
    <source>
        <dbReference type="ARBA" id="ARBA00003660"/>
    </source>
</evidence>
<dbReference type="AlphaFoldDB" id="A0ABD6ATA5"/>
<accession>A0ABD6ATA5</accession>
<evidence type="ECO:0000256" key="3">
    <source>
        <dbReference type="ARBA" id="ARBA00022538"/>
    </source>
</evidence>
<evidence type="ECO:0000256" key="6">
    <source>
        <dbReference type="SAM" id="MobiDB-lite"/>
    </source>
</evidence>
<evidence type="ECO:0000313" key="9">
    <source>
        <dbReference type="Proteomes" id="UP001597187"/>
    </source>
</evidence>
<protein>
    <submittedName>
        <fullName evidence="8">NAD-binding protein</fullName>
    </submittedName>
</protein>
<keyword evidence="9" id="KW-1185">Reference proteome</keyword>
<dbReference type="InterPro" id="IPR050721">
    <property type="entry name" value="Trk_Ktr_HKT_K-transport"/>
</dbReference>
<keyword evidence="2" id="KW-0813">Transport</keyword>
<organism evidence="8 9">
    <name type="scientific">Halomarina rubra</name>
    <dbReference type="NCBI Taxonomy" id="2071873"/>
    <lineage>
        <taxon>Archaea</taxon>
        <taxon>Methanobacteriati</taxon>
        <taxon>Methanobacteriota</taxon>
        <taxon>Stenosarchaea group</taxon>
        <taxon>Halobacteria</taxon>
        <taxon>Halobacteriales</taxon>
        <taxon>Natronomonadaceae</taxon>
        <taxon>Halomarina</taxon>
    </lineage>
</organism>
<dbReference type="Proteomes" id="UP001597187">
    <property type="component" value="Unassembled WGS sequence"/>
</dbReference>
<dbReference type="InterPro" id="IPR003148">
    <property type="entry name" value="RCK_N"/>
</dbReference>
<dbReference type="InterPro" id="IPR036291">
    <property type="entry name" value="NAD(P)-bd_dom_sf"/>
</dbReference>
<evidence type="ECO:0000313" key="8">
    <source>
        <dbReference type="EMBL" id="MFD1512932.1"/>
    </source>
</evidence>
<dbReference type="InterPro" id="IPR006036">
    <property type="entry name" value="K_uptake_TrkA"/>
</dbReference>
<feature type="region of interest" description="Disordered" evidence="6">
    <location>
        <begin position="1"/>
        <end position="25"/>
    </location>
</feature>
<dbReference type="PANTHER" id="PTHR43833">
    <property type="entry name" value="POTASSIUM CHANNEL PROTEIN 2-RELATED-RELATED"/>
    <property type="match status" value="1"/>
</dbReference>
<dbReference type="Pfam" id="PF02254">
    <property type="entry name" value="TrkA_N"/>
    <property type="match status" value="1"/>
</dbReference>
<gene>
    <name evidence="8" type="ORF">ACFSBT_06515</name>
</gene>
<keyword evidence="3" id="KW-0633">Potassium transport</keyword>
<dbReference type="SUPFAM" id="SSF51735">
    <property type="entry name" value="NAD(P)-binding Rossmann-fold domains"/>
    <property type="match status" value="1"/>
</dbReference>
<reference evidence="8 9" key="1">
    <citation type="journal article" date="2019" name="Int. J. Syst. Evol. Microbiol.">
        <title>The Global Catalogue of Microorganisms (GCM) 10K type strain sequencing project: providing services to taxonomists for standard genome sequencing and annotation.</title>
        <authorList>
            <consortium name="The Broad Institute Genomics Platform"/>
            <consortium name="The Broad Institute Genome Sequencing Center for Infectious Disease"/>
            <person name="Wu L."/>
            <person name="Ma J."/>
        </authorList>
    </citation>
    <scope>NUCLEOTIDE SEQUENCE [LARGE SCALE GENOMIC DNA]</scope>
    <source>
        <strain evidence="8 9">CGMCC 1.12563</strain>
    </source>
</reference>
<name>A0ABD6ATA5_9EURY</name>
<dbReference type="PRINTS" id="PR00335">
    <property type="entry name" value="KUPTAKETRKA"/>
</dbReference>
<proteinExistence type="predicted"/>
<sequence length="153" mass="15621">MTSSTSTPDIRRSSDPPSGSEHGRTVSVVGGGHVGRSLVERLLADGADARLVDDTPKVVAAAAAAGVPVVDGDPTDPSTLDAAGLADADTVVAATTSDRANLLVAQLARARFGVSAVVVRVNDPDHVETFESLDYETVCVTENVGTALASRLR</sequence>
<dbReference type="PROSITE" id="PS51201">
    <property type="entry name" value="RCK_N"/>
    <property type="match status" value="1"/>
</dbReference>
<evidence type="ECO:0000256" key="4">
    <source>
        <dbReference type="ARBA" id="ARBA00022958"/>
    </source>
</evidence>
<evidence type="ECO:0000256" key="2">
    <source>
        <dbReference type="ARBA" id="ARBA00022448"/>
    </source>
</evidence>
<dbReference type="PANTHER" id="PTHR43833:SF5">
    <property type="entry name" value="TRK SYSTEM POTASSIUM UPTAKE PROTEIN TRKA"/>
    <property type="match status" value="1"/>
</dbReference>
<keyword evidence="5" id="KW-0406">Ion transport</keyword>
<dbReference type="EMBL" id="JBHUDC010000003">
    <property type="protein sequence ID" value="MFD1512932.1"/>
    <property type="molecule type" value="Genomic_DNA"/>
</dbReference>
<dbReference type="Gene3D" id="3.40.50.720">
    <property type="entry name" value="NAD(P)-binding Rossmann-like Domain"/>
    <property type="match status" value="1"/>
</dbReference>
<keyword evidence="4" id="KW-0630">Potassium</keyword>
<dbReference type="RefSeq" id="WP_250872907.1">
    <property type="nucleotide sequence ID" value="NZ_JALXFV010000003.1"/>
</dbReference>
<feature type="domain" description="RCK N-terminal" evidence="7">
    <location>
        <begin position="23"/>
        <end position="142"/>
    </location>
</feature>
<evidence type="ECO:0000259" key="7">
    <source>
        <dbReference type="PROSITE" id="PS51201"/>
    </source>
</evidence>
<comment type="caution">
    <text evidence="8">The sequence shown here is derived from an EMBL/GenBank/DDBJ whole genome shotgun (WGS) entry which is preliminary data.</text>
</comment>